<dbReference type="PROSITE" id="PS51819">
    <property type="entry name" value="VOC"/>
    <property type="match status" value="1"/>
</dbReference>
<sequence>MVPRRGMIQAQGLRIDNMKRAAERIHRDWHDFARLRQVEALAGLYSDDAVLESPLVPAILDRASGVLRGREDILRFLQEGTRRRPNALVRWHRTGQYFTDGKTLVWEYPRETPDGDQVDILEVMEIASGSICRHRIYWGWFGCDILIKSALDKMHPIERTPQAGAVQSVTPDPPDSAQGTPAACKPPAHNAVSPYLLVRNVGKMLAFLGASFDALELSRSELPDGSVKHAEVRIDDSVVMLGERPDGREPVHCSTHVYVPDVDLAYRRALAAGASSISEPRDQPYGDRSSGVRDPEGNIWWIGTHSGHRNRHAPAAAPHTP</sequence>
<dbReference type="Gene3D" id="3.10.450.50">
    <property type="match status" value="1"/>
</dbReference>
<dbReference type="InterPro" id="IPR029068">
    <property type="entry name" value="Glyas_Bleomycin-R_OHBP_Dase"/>
</dbReference>
<feature type="domain" description="VOC" evidence="2">
    <location>
        <begin position="186"/>
        <end position="305"/>
    </location>
</feature>
<dbReference type="InterPro" id="IPR037401">
    <property type="entry name" value="SnoaL-like"/>
</dbReference>
<dbReference type="PANTHER" id="PTHR34109">
    <property type="entry name" value="BNAUNNG04460D PROTEIN-RELATED"/>
    <property type="match status" value="1"/>
</dbReference>
<dbReference type="SUPFAM" id="SSF54593">
    <property type="entry name" value="Glyoxalase/Bleomycin resistance protein/Dihydroxybiphenyl dioxygenase"/>
    <property type="match status" value="1"/>
</dbReference>
<dbReference type="InterPro" id="IPR032710">
    <property type="entry name" value="NTF2-like_dom_sf"/>
</dbReference>
<dbReference type="Proteomes" id="UP001501727">
    <property type="component" value="Unassembled WGS sequence"/>
</dbReference>
<evidence type="ECO:0000313" key="3">
    <source>
        <dbReference type="EMBL" id="GAA3917068.1"/>
    </source>
</evidence>
<evidence type="ECO:0000313" key="4">
    <source>
        <dbReference type="Proteomes" id="UP001501727"/>
    </source>
</evidence>
<evidence type="ECO:0000256" key="1">
    <source>
        <dbReference type="SAM" id="MobiDB-lite"/>
    </source>
</evidence>
<proteinExistence type="predicted"/>
<reference evidence="4" key="1">
    <citation type="journal article" date="2019" name="Int. J. Syst. Evol. Microbiol.">
        <title>The Global Catalogue of Microorganisms (GCM) 10K type strain sequencing project: providing services to taxonomists for standard genome sequencing and annotation.</title>
        <authorList>
            <consortium name="The Broad Institute Genomics Platform"/>
            <consortium name="The Broad Institute Genome Sequencing Center for Infectious Disease"/>
            <person name="Wu L."/>
            <person name="Ma J."/>
        </authorList>
    </citation>
    <scope>NUCLEOTIDE SEQUENCE [LARGE SCALE GENOMIC DNA]</scope>
    <source>
        <strain evidence="4">JCM 16916</strain>
    </source>
</reference>
<dbReference type="EMBL" id="BAAAZU010000003">
    <property type="protein sequence ID" value="GAA3917068.1"/>
    <property type="molecule type" value="Genomic_DNA"/>
</dbReference>
<gene>
    <name evidence="3" type="ORF">GCM10022229_07970</name>
</gene>
<name>A0ABP7M8Z1_9GAMM</name>
<dbReference type="InterPro" id="IPR037523">
    <property type="entry name" value="VOC_core"/>
</dbReference>
<feature type="region of interest" description="Disordered" evidence="1">
    <location>
        <begin position="275"/>
        <end position="321"/>
    </location>
</feature>
<keyword evidence="4" id="KW-1185">Reference proteome</keyword>
<dbReference type="Pfam" id="PF12680">
    <property type="entry name" value="SnoaL_2"/>
    <property type="match status" value="1"/>
</dbReference>
<protein>
    <recommendedName>
        <fullName evidence="2">VOC domain-containing protein</fullName>
    </recommendedName>
</protein>
<dbReference type="PANTHER" id="PTHR34109:SF1">
    <property type="entry name" value="VOC DOMAIN-CONTAINING PROTEIN"/>
    <property type="match status" value="1"/>
</dbReference>
<dbReference type="Pfam" id="PF00903">
    <property type="entry name" value="Glyoxalase"/>
    <property type="match status" value="1"/>
</dbReference>
<dbReference type="CDD" id="cd07246">
    <property type="entry name" value="VOC_like"/>
    <property type="match status" value="1"/>
</dbReference>
<accession>A0ABP7M8Z1</accession>
<organism evidence="3 4">
    <name type="scientific">Luteimonas lutimaris</name>
    <dbReference type="NCBI Taxonomy" id="698645"/>
    <lineage>
        <taxon>Bacteria</taxon>
        <taxon>Pseudomonadati</taxon>
        <taxon>Pseudomonadota</taxon>
        <taxon>Gammaproteobacteria</taxon>
        <taxon>Lysobacterales</taxon>
        <taxon>Lysobacteraceae</taxon>
        <taxon>Luteimonas</taxon>
    </lineage>
</organism>
<dbReference type="InterPro" id="IPR004360">
    <property type="entry name" value="Glyas_Fos-R_dOase_dom"/>
</dbReference>
<dbReference type="Gene3D" id="3.30.720.110">
    <property type="match status" value="1"/>
</dbReference>
<feature type="region of interest" description="Disordered" evidence="1">
    <location>
        <begin position="162"/>
        <end position="185"/>
    </location>
</feature>
<dbReference type="Gene3D" id="3.30.720.120">
    <property type="match status" value="1"/>
</dbReference>
<dbReference type="SUPFAM" id="SSF54427">
    <property type="entry name" value="NTF2-like"/>
    <property type="match status" value="1"/>
</dbReference>
<evidence type="ECO:0000259" key="2">
    <source>
        <dbReference type="PROSITE" id="PS51819"/>
    </source>
</evidence>
<feature type="compositionally biased region" description="Basic and acidic residues" evidence="1">
    <location>
        <begin position="279"/>
        <end position="296"/>
    </location>
</feature>
<comment type="caution">
    <text evidence="3">The sequence shown here is derived from an EMBL/GenBank/DDBJ whole genome shotgun (WGS) entry which is preliminary data.</text>
</comment>